<dbReference type="Pfam" id="PF13855">
    <property type="entry name" value="LRR_8"/>
    <property type="match status" value="3"/>
</dbReference>
<comment type="subcellular location">
    <subcellularLocation>
        <location evidence="1">Cell membrane</location>
    </subcellularLocation>
</comment>
<dbReference type="SUPFAM" id="SSF52058">
    <property type="entry name" value="L domain-like"/>
    <property type="match status" value="1"/>
</dbReference>
<dbReference type="GO" id="GO:0032440">
    <property type="term" value="F:2-alkenal reductase [NAD(P)H] activity"/>
    <property type="evidence" value="ECO:0007669"/>
    <property type="project" value="UniProtKB-EC"/>
</dbReference>
<dbReference type="FunFam" id="3.80.10.10:FF:000299">
    <property type="entry name" value="Piriformospora indica-insensitive protein 2"/>
    <property type="match status" value="1"/>
</dbReference>
<evidence type="ECO:0000313" key="9">
    <source>
        <dbReference type="Proteomes" id="UP000008311"/>
    </source>
</evidence>
<dbReference type="GO" id="GO:0051707">
    <property type="term" value="P:response to other organism"/>
    <property type="evidence" value="ECO:0007669"/>
    <property type="project" value="UniProtKB-ARBA"/>
</dbReference>
<gene>
    <name evidence="8" type="ORF">RCOM_0631480</name>
</gene>
<dbReference type="PANTHER" id="PTHR48004:SF70">
    <property type="entry name" value="LRR RECEPTOR-LIKE SERINE_THREONINE-PROTEIN KINASE ERL2"/>
    <property type="match status" value="1"/>
</dbReference>
<dbReference type="GO" id="GO:0005886">
    <property type="term" value="C:plasma membrane"/>
    <property type="evidence" value="ECO:0000318"/>
    <property type="project" value="GO_Central"/>
</dbReference>
<evidence type="ECO:0000313" key="8">
    <source>
        <dbReference type="EMBL" id="EEF42630.1"/>
    </source>
</evidence>
<keyword evidence="8" id="KW-0808">Transferase</keyword>
<accession>B9S0Y8</accession>
<dbReference type="PROSITE" id="PS51450">
    <property type="entry name" value="LRR"/>
    <property type="match status" value="1"/>
</dbReference>
<dbReference type="AlphaFoldDB" id="B9S0Y8"/>
<keyword evidence="2" id="KW-1003">Cell membrane</keyword>
<dbReference type="GO" id="GO:0038023">
    <property type="term" value="F:signaling receptor activity"/>
    <property type="evidence" value="ECO:0000318"/>
    <property type="project" value="GO_Central"/>
</dbReference>
<dbReference type="InterPro" id="IPR003591">
    <property type="entry name" value="Leu-rich_rpt_typical-subtyp"/>
</dbReference>
<dbReference type="InParanoid" id="B9S0Y8"/>
<dbReference type="GO" id="GO:0016301">
    <property type="term" value="F:kinase activity"/>
    <property type="evidence" value="ECO:0007669"/>
    <property type="project" value="UniProtKB-KW"/>
</dbReference>
<evidence type="ECO:0000256" key="3">
    <source>
        <dbReference type="ARBA" id="ARBA00022614"/>
    </source>
</evidence>
<keyword evidence="6" id="KW-0472">Membrane</keyword>
<dbReference type="EC" id="1.3.1.74" evidence="8"/>
<dbReference type="PRINTS" id="PR00019">
    <property type="entry name" value="LEURICHRPT"/>
</dbReference>
<keyword evidence="8" id="KW-0418">Kinase</keyword>
<dbReference type="Proteomes" id="UP000008311">
    <property type="component" value="Unassembled WGS sequence"/>
</dbReference>
<evidence type="ECO:0000256" key="1">
    <source>
        <dbReference type="ARBA" id="ARBA00004236"/>
    </source>
</evidence>
<keyword evidence="4" id="KW-0732">Signal</keyword>
<dbReference type="InterPro" id="IPR001611">
    <property type="entry name" value="Leu-rich_rpt"/>
</dbReference>
<keyword evidence="3" id="KW-0433">Leucine-rich repeat</keyword>
<reference evidence="9" key="1">
    <citation type="journal article" date="2010" name="Nat. Biotechnol.">
        <title>Draft genome sequence of the oilseed species Ricinus communis.</title>
        <authorList>
            <person name="Chan A.P."/>
            <person name="Crabtree J."/>
            <person name="Zhao Q."/>
            <person name="Lorenzi H."/>
            <person name="Orvis J."/>
            <person name="Puiu D."/>
            <person name="Melake-Berhan A."/>
            <person name="Jones K.M."/>
            <person name="Redman J."/>
            <person name="Chen G."/>
            <person name="Cahoon E.B."/>
            <person name="Gedil M."/>
            <person name="Stanke M."/>
            <person name="Haas B.J."/>
            <person name="Wortman J.R."/>
            <person name="Fraser-Liggett C.M."/>
            <person name="Ravel J."/>
            <person name="Rabinowicz P.D."/>
        </authorList>
    </citation>
    <scope>NUCLEOTIDE SEQUENCE [LARGE SCALE GENOMIC DNA]</scope>
    <source>
        <strain evidence="9">cv. Hale</strain>
    </source>
</reference>
<dbReference type="PANTHER" id="PTHR48004">
    <property type="entry name" value="OS01G0149700 PROTEIN"/>
    <property type="match status" value="1"/>
</dbReference>
<keyword evidence="8" id="KW-0560">Oxidoreductase</keyword>
<feature type="region of interest" description="Disordered" evidence="7">
    <location>
        <begin position="374"/>
        <end position="402"/>
    </location>
</feature>
<dbReference type="InterPro" id="IPR052941">
    <property type="entry name" value="StomDev_PlantInt_Reg"/>
</dbReference>
<dbReference type="SMART" id="SM00369">
    <property type="entry name" value="LRR_TYP"/>
    <property type="match status" value="7"/>
</dbReference>
<keyword evidence="5" id="KW-0677">Repeat</keyword>
<evidence type="ECO:0000256" key="4">
    <source>
        <dbReference type="ARBA" id="ARBA00022729"/>
    </source>
</evidence>
<organism evidence="8 9">
    <name type="scientific">Ricinus communis</name>
    <name type="common">Castor bean</name>
    <dbReference type="NCBI Taxonomy" id="3988"/>
    <lineage>
        <taxon>Eukaryota</taxon>
        <taxon>Viridiplantae</taxon>
        <taxon>Streptophyta</taxon>
        <taxon>Embryophyta</taxon>
        <taxon>Tracheophyta</taxon>
        <taxon>Spermatophyta</taxon>
        <taxon>Magnoliopsida</taxon>
        <taxon>eudicotyledons</taxon>
        <taxon>Gunneridae</taxon>
        <taxon>Pentapetalae</taxon>
        <taxon>rosids</taxon>
        <taxon>fabids</taxon>
        <taxon>Malpighiales</taxon>
        <taxon>Euphorbiaceae</taxon>
        <taxon>Acalyphoideae</taxon>
        <taxon>Acalypheae</taxon>
        <taxon>Ricinus</taxon>
    </lineage>
</organism>
<evidence type="ECO:0000256" key="5">
    <source>
        <dbReference type="ARBA" id="ARBA00022737"/>
    </source>
</evidence>
<dbReference type="FunFam" id="3.80.10.10:FF:000269">
    <property type="entry name" value="Piriformospora indica-insensitive protein 2"/>
    <property type="match status" value="1"/>
</dbReference>
<keyword evidence="9" id="KW-1185">Reference proteome</keyword>
<proteinExistence type="predicted"/>
<evidence type="ECO:0000256" key="2">
    <source>
        <dbReference type="ARBA" id="ARBA00022475"/>
    </source>
</evidence>
<dbReference type="Gene3D" id="3.80.10.10">
    <property type="entry name" value="Ribonuclease Inhibitor"/>
    <property type="match status" value="3"/>
</dbReference>
<protein>
    <submittedName>
        <fullName evidence="8">Serine-threonine protein kinase, plant-type, putative</fullName>
        <ecNumber evidence="8">1.3.1.74</ecNumber>
    </submittedName>
</protein>
<dbReference type="EMBL" id="EQ973842">
    <property type="protein sequence ID" value="EEF42630.1"/>
    <property type="molecule type" value="Genomic_DNA"/>
</dbReference>
<dbReference type="eggNOG" id="KOG0619">
    <property type="taxonomic scope" value="Eukaryota"/>
</dbReference>
<sequence>MAMEEEELLGLYDLMGALLDDFDWAQAHPQPCTDTPWPGVQCEIADGAIFHVTKIHIGPDIVNPPCKTSAQLSSSLHKLPYLKFLSIFNCFVTSPVILSHVAFGTLSSLEHLALDSNPTLTGKIPSSLGQVTSLRVLSLSQNNLQGNVPGELGGLVNLQQLDLSYNNLSGEIPEKIAGLKSLTILDLSWNNLEGQVPCSLGQLQLLQKVDLSSNKLLGRIPPDLGMLKRLVLLDLSHNFMNGPMPVTLSGLKQLQYLIVDYNPINSGIPLFVGSLERLTSISLSGCGLTGLIPNSLSSLKNLTALSLDNNSLIGTVPSNFGSLPNLDLLNVSNNQLSGELLLPEEFINRLGKRLDIRGNNGLCTSKETYKKKNVSANPETPSCLDTIGSGEHNNCPDKENQDQSKGMQYSWIYMFYYYYK</sequence>
<name>B9S0Y8_RICCO</name>
<evidence type="ECO:0000256" key="7">
    <source>
        <dbReference type="SAM" id="MobiDB-lite"/>
    </source>
</evidence>
<dbReference type="InterPro" id="IPR032675">
    <property type="entry name" value="LRR_dom_sf"/>
</dbReference>
<evidence type="ECO:0000256" key="6">
    <source>
        <dbReference type="ARBA" id="ARBA00023136"/>
    </source>
</evidence>